<dbReference type="PANTHER" id="PTHR12526:SF629">
    <property type="entry name" value="TEICHURONIC ACID BIOSYNTHESIS GLYCOSYLTRANSFERASE TUAH-RELATED"/>
    <property type="match status" value="1"/>
</dbReference>
<accession>A0A412TM96</accession>
<name>A0A412TM96_9BACT</name>
<evidence type="ECO:0000259" key="3">
    <source>
        <dbReference type="Pfam" id="PF00534"/>
    </source>
</evidence>
<dbReference type="AlphaFoldDB" id="A0A412TM96"/>
<organism evidence="5 6">
    <name type="scientific">Odoribacter splanchnicus</name>
    <dbReference type="NCBI Taxonomy" id="28118"/>
    <lineage>
        <taxon>Bacteria</taxon>
        <taxon>Pseudomonadati</taxon>
        <taxon>Bacteroidota</taxon>
        <taxon>Bacteroidia</taxon>
        <taxon>Bacteroidales</taxon>
        <taxon>Odoribacteraceae</taxon>
        <taxon>Odoribacter</taxon>
    </lineage>
</organism>
<feature type="domain" description="Glycosyl transferase family 1" evidence="3">
    <location>
        <begin position="223"/>
        <end position="369"/>
    </location>
</feature>
<dbReference type="Proteomes" id="UP000284243">
    <property type="component" value="Unassembled WGS sequence"/>
</dbReference>
<dbReference type="Gene3D" id="3.40.50.2000">
    <property type="entry name" value="Glycogen Phosphorylase B"/>
    <property type="match status" value="2"/>
</dbReference>
<evidence type="ECO:0000313" key="5">
    <source>
        <dbReference type="EMBL" id="RGU54908.1"/>
    </source>
</evidence>
<evidence type="ECO:0000256" key="2">
    <source>
        <dbReference type="ARBA" id="ARBA00022679"/>
    </source>
</evidence>
<comment type="caution">
    <text evidence="5">The sequence shown here is derived from an EMBL/GenBank/DDBJ whole genome shotgun (WGS) entry which is preliminary data.</text>
</comment>
<dbReference type="RefSeq" id="WP_022160756.1">
    <property type="nucleotide sequence ID" value="NZ_CABJFF010000001.1"/>
</dbReference>
<reference evidence="4" key="2">
    <citation type="submission" date="2023-01" db="EMBL/GenBank/DDBJ databases">
        <title>Human gut microbiome strain richness.</title>
        <authorList>
            <person name="Chen-Liaw A."/>
        </authorList>
    </citation>
    <scope>NUCLEOTIDE SEQUENCE</scope>
    <source>
        <strain evidence="4">RTP21484st1_B7_RTP21484_190118</strain>
    </source>
</reference>
<dbReference type="EMBL" id="QRYC01000024">
    <property type="protein sequence ID" value="RGU54908.1"/>
    <property type="molecule type" value="Genomic_DNA"/>
</dbReference>
<proteinExistence type="predicted"/>
<evidence type="ECO:0000256" key="1">
    <source>
        <dbReference type="ARBA" id="ARBA00022676"/>
    </source>
</evidence>
<dbReference type="SUPFAM" id="SSF53756">
    <property type="entry name" value="UDP-Glycosyltransferase/glycogen phosphorylase"/>
    <property type="match status" value="1"/>
</dbReference>
<dbReference type="EC" id="2.4.-.-" evidence="4"/>
<dbReference type="EMBL" id="JAQMRD010000004">
    <property type="protein sequence ID" value="MDB9222351.1"/>
    <property type="molecule type" value="Genomic_DNA"/>
</dbReference>
<gene>
    <name evidence="5" type="ORF">DWW57_14480</name>
    <name evidence="4" type="ORF">PN645_04925</name>
</gene>
<dbReference type="Pfam" id="PF00534">
    <property type="entry name" value="Glycos_transf_1"/>
    <property type="match status" value="1"/>
</dbReference>
<evidence type="ECO:0000313" key="6">
    <source>
        <dbReference type="Proteomes" id="UP000284243"/>
    </source>
</evidence>
<sequence>MPGMKQLIFFTESFPYGKGESFIENEIEYLSREFDRIYILPKTSSTQEQRSLPANCIVFPPIFRSSGELVFKGLFCFSPLFYFFKKLISEKAYTSLYKFKKYIATAITCRCILADKNFKRLNRQSTESTVYFYWGIGMAYILPFIHNKDKKIVRFHRTDLYADLRPHQYIPFRKEVFESLNKAVFISKQGLEYAKKNFGQYKFSAYCSYLGTKDHGISKIKNEDGVIHILSCSNVVPVKRVSLILKSLLLIPDRPIQWTHIGGGKGFNALQQQLQQLPANLTVNLTGAITNREVIGHYLHHPVDIFVNVSASEGLPVSIMEAISFNIPVIATNVGGTNEIVTSESGVLLDPHFSAQELADQIVRVYEHKDRFHPRRLWEEKFNAGKNYPRFISQILND</sequence>
<keyword evidence="2 5" id="KW-0808">Transferase</keyword>
<keyword evidence="1 4" id="KW-0328">Glycosyltransferase</keyword>
<evidence type="ECO:0000313" key="4">
    <source>
        <dbReference type="EMBL" id="MDB9222351.1"/>
    </source>
</evidence>
<dbReference type="Proteomes" id="UP001212263">
    <property type="component" value="Unassembled WGS sequence"/>
</dbReference>
<dbReference type="GO" id="GO:0016757">
    <property type="term" value="F:glycosyltransferase activity"/>
    <property type="evidence" value="ECO:0007669"/>
    <property type="project" value="UniProtKB-KW"/>
</dbReference>
<dbReference type="PANTHER" id="PTHR12526">
    <property type="entry name" value="GLYCOSYLTRANSFERASE"/>
    <property type="match status" value="1"/>
</dbReference>
<protein>
    <submittedName>
        <fullName evidence="5">Glycosyltransferase</fullName>
        <ecNumber evidence="4">2.4.-.-</ecNumber>
    </submittedName>
</protein>
<reference evidence="5 6" key="1">
    <citation type="submission" date="2018-08" db="EMBL/GenBank/DDBJ databases">
        <title>A genome reference for cultivated species of the human gut microbiota.</title>
        <authorList>
            <person name="Zou Y."/>
            <person name="Xue W."/>
            <person name="Luo G."/>
        </authorList>
    </citation>
    <scope>NUCLEOTIDE SEQUENCE [LARGE SCALE GENOMIC DNA]</scope>
    <source>
        <strain evidence="5 6">AF16-14</strain>
    </source>
</reference>
<dbReference type="InterPro" id="IPR001296">
    <property type="entry name" value="Glyco_trans_1"/>
</dbReference>